<sequence>MFNTRFRVAALIFTMTNAVIFGAGLVTVLLIPALAAAAMEWIPIVVIASFILAAPVAWMLAPRLRARHERRRSMRGGLTIPL</sequence>
<dbReference type="AlphaFoldDB" id="Q07S63"/>
<organism evidence="2">
    <name type="scientific">Rhodopseudomonas palustris (strain BisA53)</name>
    <dbReference type="NCBI Taxonomy" id="316055"/>
    <lineage>
        <taxon>Bacteria</taxon>
        <taxon>Pseudomonadati</taxon>
        <taxon>Pseudomonadota</taxon>
        <taxon>Alphaproteobacteria</taxon>
        <taxon>Hyphomicrobiales</taxon>
        <taxon>Nitrobacteraceae</taxon>
        <taxon>Rhodopseudomonas</taxon>
    </lineage>
</organism>
<dbReference type="EMBL" id="CP000463">
    <property type="protein sequence ID" value="ABJ05221.1"/>
    <property type="molecule type" value="Genomic_DNA"/>
</dbReference>
<proteinExistence type="predicted"/>
<dbReference type="STRING" id="316055.RPE_1269"/>
<evidence type="ECO:0000313" key="2">
    <source>
        <dbReference type="EMBL" id="ABJ05221.1"/>
    </source>
</evidence>
<feature type="transmembrane region" description="Helical" evidence="1">
    <location>
        <begin position="12"/>
        <end position="35"/>
    </location>
</feature>
<keyword evidence="1" id="KW-0812">Transmembrane</keyword>
<evidence type="ECO:0000256" key="1">
    <source>
        <dbReference type="SAM" id="Phobius"/>
    </source>
</evidence>
<keyword evidence="1" id="KW-0472">Membrane</keyword>
<protein>
    <submittedName>
        <fullName evidence="2">Uncharacterized protein</fullName>
    </submittedName>
</protein>
<reference evidence="2" key="1">
    <citation type="submission" date="2006-09" db="EMBL/GenBank/DDBJ databases">
        <title>Complete sequence of Rhodopseudomonas palustris BisA53.</title>
        <authorList>
            <consortium name="US DOE Joint Genome Institute"/>
            <person name="Copeland A."/>
            <person name="Lucas S."/>
            <person name="Lapidus A."/>
            <person name="Barry K."/>
            <person name="Detter J.C."/>
            <person name="Glavina del Rio T."/>
            <person name="Hammon N."/>
            <person name="Israni S."/>
            <person name="Dalin E."/>
            <person name="Tice H."/>
            <person name="Pitluck S."/>
            <person name="Chain P."/>
            <person name="Malfatti S."/>
            <person name="Shin M."/>
            <person name="Vergez L."/>
            <person name="Schmutz J."/>
            <person name="Larimer F."/>
            <person name="Land M."/>
            <person name="Hauser L."/>
            <person name="Pelletier D.A."/>
            <person name="Kyrpides N."/>
            <person name="Kim E."/>
            <person name="Harwood C.S."/>
            <person name="Oda Y."/>
            <person name="Richardson P."/>
        </authorList>
    </citation>
    <scope>NUCLEOTIDE SEQUENCE [LARGE SCALE GENOMIC DNA]</scope>
    <source>
        <strain evidence="2">BisA53</strain>
    </source>
</reference>
<keyword evidence="1" id="KW-1133">Transmembrane helix</keyword>
<name>Q07S63_RHOP5</name>
<gene>
    <name evidence="2" type="ordered locus">RPE_1269</name>
</gene>
<dbReference type="HOGENOM" id="CLU_181472_0_0_5"/>
<accession>Q07S63</accession>
<dbReference type="KEGG" id="rpe:RPE_1269"/>
<dbReference type="OrthoDB" id="7889159at2"/>
<feature type="transmembrane region" description="Helical" evidence="1">
    <location>
        <begin position="41"/>
        <end position="61"/>
    </location>
</feature>
<dbReference type="eggNOG" id="ENOG5033B97">
    <property type="taxonomic scope" value="Bacteria"/>
</dbReference>